<dbReference type="EMBL" id="FZOT01000018">
    <property type="protein sequence ID" value="SNT23530.1"/>
    <property type="molecule type" value="Genomic_DNA"/>
</dbReference>
<evidence type="ECO:0000256" key="2">
    <source>
        <dbReference type="ARBA" id="ARBA00022884"/>
    </source>
</evidence>
<protein>
    <submittedName>
        <fullName evidence="6">ProP effector</fullName>
    </submittedName>
</protein>
<feature type="compositionally biased region" description="Basic and acidic residues" evidence="4">
    <location>
        <begin position="125"/>
        <end position="157"/>
    </location>
</feature>
<evidence type="ECO:0000256" key="3">
    <source>
        <dbReference type="ARBA" id="ARBA00023186"/>
    </source>
</evidence>
<dbReference type="Proteomes" id="UP000198284">
    <property type="component" value="Unassembled WGS sequence"/>
</dbReference>
<keyword evidence="7" id="KW-1185">Reference proteome</keyword>
<sequence>MIARRSFRFKIDVMDNTSPTPEQGATPAQGPTPFESARLLLKELNDKFPVFRKGLPLATGIDKQIIGRMPEVNRRVLRIALGIHTHSMRYLKAMEKGTTRHDLDENAAGEITDAHREHATTMLQERLKKDAERRKTERKASEAQKKQEQVERQREQKLSQLVEKFSRR</sequence>
<feature type="region of interest" description="Disordered" evidence="4">
    <location>
        <begin position="125"/>
        <end position="168"/>
    </location>
</feature>
<reference evidence="6 7" key="1">
    <citation type="submission" date="2017-06" db="EMBL/GenBank/DDBJ databases">
        <authorList>
            <person name="Kim H.J."/>
            <person name="Triplett B.A."/>
        </authorList>
    </citation>
    <scope>NUCLEOTIDE SEQUENCE [LARGE SCALE GENOMIC DNA]</scope>
    <source>
        <strain evidence="6 7">U15</strain>
    </source>
</reference>
<evidence type="ECO:0000313" key="6">
    <source>
        <dbReference type="EMBL" id="SNT23530.1"/>
    </source>
</evidence>
<name>A0A239KZM8_9BURK</name>
<evidence type="ECO:0000256" key="4">
    <source>
        <dbReference type="SAM" id="MobiDB-lite"/>
    </source>
</evidence>
<keyword evidence="1" id="KW-0963">Cytoplasm</keyword>
<feature type="domain" description="ProQ/FinO" evidence="5">
    <location>
        <begin position="32"/>
        <end position="139"/>
    </location>
</feature>
<evidence type="ECO:0000313" key="7">
    <source>
        <dbReference type="Proteomes" id="UP000198284"/>
    </source>
</evidence>
<dbReference type="PANTHER" id="PTHR38106">
    <property type="entry name" value="RNA CHAPERONE PROQ"/>
    <property type="match status" value="1"/>
</dbReference>
<dbReference type="InterPro" id="IPR036442">
    <property type="entry name" value="ProQ/FinO_sf"/>
</dbReference>
<dbReference type="PANTHER" id="PTHR38106:SF1">
    <property type="entry name" value="RNA CHAPERONE PROQ"/>
    <property type="match status" value="1"/>
</dbReference>
<dbReference type="SMART" id="SM00945">
    <property type="entry name" value="ProQ"/>
    <property type="match status" value="1"/>
</dbReference>
<dbReference type="InterPro" id="IPR016103">
    <property type="entry name" value="ProQ/FinO"/>
</dbReference>
<feature type="region of interest" description="Disordered" evidence="4">
    <location>
        <begin position="12"/>
        <end position="31"/>
    </location>
</feature>
<accession>A0A239KZM8</accession>
<dbReference type="GO" id="GO:0033592">
    <property type="term" value="F:RNA strand annealing activity"/>
    <property type="evidence" value="ECO:0007669"/>
    <property type="project" value="InterPro"/>
</dbReference>
<evidence type="ECO:0000259" key="5">
    <source>
        <dbReference type="SMART" id="SM00945"/>
    </source>
</evidence>
<proteinExistence type="predicted"/>
<evidence type="ECO:0000256" key="1">
    <source>
        <dbReference type="ARBA" id="ARBA00022490"/>
    </source>
</evidence>
<dbReference type="GO" id="GO:0010608">
    <property type="term" value="P:post-transcriptional regulation of gene expression"/>
    <property type="evidence" value="ECO:0007669"/>
    <property type="project" value="InterPro"/>
</dbReference>
<dbReference type="GO" id="GO:0034057">
    <property type="term" value="F:RNA strand-exchange activity"/>
    <property type="evidence" value="ECO:0007669"/>
    <property type="project" value="InterPro"/>
</dbReference>
<dbReference type="Pfam" id="PF04352">
    <property type="entry name" value="ProQ"/>
    <property type="match status" value="1"/>
</dbReference>
<gene>
    <name evidence="6" type="ORF">SAMN06265795_11850</name>
</gene>
<dbReference type="SUPFAM" id="SSF48657">
    <property type="entry name" value="FinO-like"/>
    <property type="match status" value="1"/>
</dbReference>
<keyword evidence="3" id="KW-0143">Chaperone</keyword>
<dbReference type="GO" id="GO:0005829">
    <property type="term" value="C:cytosol"/>
    <property type="evidence" value="ECO:0007669"/>
    <property type="project" value="TreeGrafter"/>
</dbReference>
<dbReference type="Gene3D" id="1.10.1710.10">
    <property type="entry name" value="ProQ/FinO domain"/>
    <property type="match status" value="1"/>
</dbReference>
<organism evidence="6 7">
    <name type="scientific">Noviherbaspirillum humi</name>
    <dbReference type="NCBI Taxonomy" id="1688639"/>
    <lineage>
        <taxon>Bacteria</taxon>
        <taxon>Pseudomonadati</taxon>
        <taxon>Pseudomonadota</taxon>
        <taxon>Betaproteobacteria</taxon>
        <taxon>Burkholderiales</taxon>
        <taxon>Oxalobacteraceae</taxon>
        <taxon>Noviherbaspirillum</taxon>
    </lineage>
</organism>
<dbReference type="InterPro" id="IPR023529">
    <property type="entry name" value="ProQ"/>
</dbReference>
<keyword evidence="2" id="KW-0694">RNA-binding</keyword>
<dbReference type="AlphaFoldDB" id="A0A239KZM8"/>